<reference evidence="2 3" key="1">
    <citation type="submission" date="2018-12" db="EMBL/GenBank/DDBJ databases">
        <authorList>
            <person name="Yang Y."/>
        </authorList>
    </citation>
    <scope>NUCLEOTIDE SEQUENCE [LARGE SCALE GENOMIC DNA]</scope>
    <source>
        <strain evidence="2 3">L-25-5w-1</strain>
    </source>
</reference>
<dbReference type="GO" id="GO:0008233">
    <property type="term" value="F:peptidase activity"/>
    <property type="evidence" value="ECO:0007669"/>
    <property type="project" value="UniProtKB-KW"/>
</dbReference>
<evidence type="ECO:0000313" key="3">
    <source>
        <dbReference type="Proteomes" id="UP000277007"/>
    </source>
</evidence>
<evidence type="ECO:0000313" key="2">
    <source>
        <dbReference type="EMBL" id="RTR21961.1"/>
    </source>
</evidence>
<gene>
    <name evidence="2" type="ORF">EJ903_07570</name>
</gene>
<dbReference type="AlphaFoldDB" id="A0A3S0K678"/>
<dbReference type="RefSeq" id="WP_126613724.1">
    <property type="nucleotide sequence ID" value="NZ_JBHUCY010000012.1"/>
</dbReference>
<organism evidence="2 3">
    <name type="scientific">Azospirillum griseum</name>
    <dbReference type="NCBI Taxonomy" id="2496639"/>
    <lineage>
        <taxon>Bacteria</taxon>
        <taxon>Pseudomonadati</taxon>
        <taxon>Pseudomonadota</taxon>
        <taxon>Alphaproteobacteria</taxon>
        <taxon>Rhodospirillales</taxon>
        <taxon>Azospirillaceae</taxon>
        <taxon>Azospirillum</taxon>
    </lineage>
</organism>
<proteinExistence type="predicted"/>
<dbReference type="GO" id="GO:0006508">
    <property type="term" value="P:proteolysis"/>
    <property type="evidence" value="ECO:0007669"/>
    <property type="project" value="UniProtKB-KW"/>
</dbReference>
<dbReference type="Proteomes" id="UP000277007">
    <property type="component" value="Unassembled WGS sequence"/>
</dbReference>
<evidence type="ECO:0000256" key="1">
    <source>
        <dbReference type="SAM" id="MobiDB-lite"/>
    </source>
</evidence>
<keyword evidence="2" id="KW-0378">Hydrolase</keyword>
<protein>
    <submittedName>
        <fullName evidence="2">Serine protease</fullName>
    </submittedName>
</protein>
<dbReference type="OrthoDB" id="7355124at2"/>
<accession>A0A3S0K678</accession>
<dbReference type="EMBL" id="RXMA01000005">
    <property type="protein sequence ID" value="RTR21961.1"/>
    <property type="molecule type" value="Genomic_DNA"/>
</dbReference>
<comment type="caution">
    <text evidence="2">The sequence shown here is derived from an EMBL/GenBank/DDBJ whole genome shotgun (WGS) entry which is preliminary data.</text>
</comment>
<sequence length="489" mass="49561">MAPGSTEPLRFAGLSITAMRRGMEIGRYVWGLDCAPPYDPVHWTSGADLRRGSTIDARFAEILADTGFDVVGRADGPDAPGQGRDRARYVIQGALRDVRLELCHRNDWLTGASRGVSGSGSARVDWSVSDARSGQVVLRVTTSGVSRQTSGVPQGDILLIEEAVTAAADRLAADTRFRDTVRRGGVAGMPAVGLAGPAHQPGADPPSASSLTLAAAPVRLTPVDTDPGVTSGVASVAAPDGGTVRAPLSVHTPIPDRGSAADPMVLAGSARIRAGDGYGLVIGETQGEGGWRSVLVVPNPGLADSLLVRPAAGVTLTGTVEARDPVSGFALLRVPARLAAVPVRGGALRVSDRIRLVAGRKSATGIIAGLPRDPQRGVTVIQADLGLAEAAGARVEAGDPLLDAAGAVIGVALGPSATAAVTPQGLALFLPVGDLLARLGVDLLDGGVVPALPHAQPTRRGNASGAGRGAVEPTPADLEELDGEDAPPT</sequence>
<feature type="region of interest" description="Disordered" evidence="1">
    <location>
        <begin position="450"/>
        <end position="489"/>
    </location>
</feature>
<dbReference type="InterPro" id="IPR009003">
    <property type="entry name" value="Peptidase_S1_PA"/>
</dbReference>
<dbReference type="SUPFAM" id="SSF50494">
    <property type="entry name" value="Trypsin-like serine proteases"/>
    <property type="match status" value="1"/>
</dbReference>
<keyword evidence="2" id="KW-0645">Protease</keyword>
<feature type="compositionally biased region" description="Acidic residues" evidence="1">
    <location>
        <begin position="477"/>
        <end position="489"/>
    </location>
</feature>
<name>A0A3S0K678_9PROT</name>
<keyword evidence="3" id="KW-1185">Reference proteome</keyword>